<evidence type="ECO:0000313" key="2">
    <source>
        <dbReference type="EMBL" id="PKI60202.1"/>
    </source>
</evidence>
<dbReference type="AlphaFoldDB" id="A0A2I0JVC1"/>
<dbReference type="EMBL" id="PGOL01001181">
    <property type="protein sequence ID" value="PKI60202.1"/>
    <property type="molecule type" value="Genomic_DNA"/>
</dbReference>
<organism evidence="2 3">
    <name type="scientific">Punica granatum</name>
    <name type="common">Pomegranate</name>
    <dbReference type="NCBI Taxonomy" id="22663"/>
    <lineage>
        <taxon>Eukaryota</taxon>
        <taxon>Viridiplantae</taxon>
        <taxon>Streptophyta</taxon>
        <taxon>Embryophyta</taxon>
        <taxon>Tracheophyta</taxon>
        <taxon>Spermatophyta</taxon>
        <taxon>Magnoliopsida</taxon>
        <taxon>eudicotyledons</taxon>
        <taxon>Gunneridae</taxon>
        <taxon>Pentapetalae</taxon>
        <taxon>rosids</taxon>
        <taxon>malvids</taxon>
        <taxon>Myrtales</taxon>
        <taxon>Lythraceae</taxon>
        <taxon>Punica</taxon>
    </lineage>
</organism>
<evidence type="ECO:0000313" key="3">
    <source>
        <dbReference type="Proteomes" id="UP000233551"/>
    </source>
</evidence>
<protein>
    <submittedName>
        <fullName evidence="2">Uncharacterized protein</fullName>
    </submittedName>
</protein>
<proteinExistence type="predicted"/>
<feature type="compositionally biased region" description="Low complexity" evidence="1">
    <location>
        <begin position="89"/>
        <end position="99"/>
    </location>
</feature>
<dbReference type="Proteomes" id="UP000233551">
    <property type="component" value="Unassembled WGS sequence"/>
</dbReference>
<accession>A0A2I0JVC1</accession>
<comment type="caution">
    <text evidence="2">The sequence shown here is derived from an EMBL/GenBank/DDBJ whole genome shotgun (WGS) entry which is preliminary data.</text>
</comment>
<name>A0A2I0JVC1_PUNGR</name>
<feature type="region of interest" description="Disordered" evidence="1">
    <location>
        <begin position="1"/>
        <end position="25"/>
    </location>
</feature>
<gene>
    <name evidence="2" type="ORF">CRG98_019390</name>
</gene>
<keyword evidence="3" id="KW-1185">Reference proteome</keyword>
<evidence type="ECO:0000256" key="1">
    <source>
        <dbReference type="SAM" id="MobiDB-lite"/>
    </source>
</evidence>
<reference evidence="2 3" key="1">
    <citation type="submission" date="2017-11" db="EMBL/GenBank/DDBJ databases">
        <title>De-novo sequencing of pomegranate (Punica granatum L.) genome.</title>
        <authorList>
            <person name="Akparov Z."/>
            <person name="Amiraslanov A."/>
            <person name="Hajiyeva S."/>
            <person name="Abbasov M."/>
            <person name="Kaur K."/>
            <person name="Hamwieh A."/>
            <person name="Solovyev V."/>
            <person name="Salamov A."/>
            <person name="Braich B."/>
            <person name="Kosarev P."/>
            <person name="Mahmoud A."/>
            <person name="Hajiyev E."/>
            <person name="Babayeva S."/>
            <person name="Izzatullayeva V."/>
            <person name="Mammadov A."/>
            <person name="Mammadov A."/>
            <person name="Sharifova S."/>
            <person name="Ojaghi J."/>
            <person name="Eynullazada K."/>
            <person name="Bayramov B."/>
            <person name="Abdulazimova A."/>
            <person name="Shahmuradov I."/>
        </authorList>
    </citation>
    <scope>NUCLEOTIDE SEQUENCE [LARGE SCALE GENOMIC DNA]</scope>
    <source>
        <strain evidence="3">cv. AG2017</strain>
        <tissue evidence="2">Leaf</tissue>
    </source>
</reference>
<sequence length="107" mass="11270">MEVITKHSHRAEDTSLGEAASYGSKVVNEGTSSVEVATCPIEVVEETYNSEEGANCTSKEAEQTSLVEAVVVIYKAVEETSSGEAASYSSKVETSSVEETSLEEGAN</sequence>
<feature type="region of interest" description="Disordered" evidence="1">
    <location>
        <begin position="80"/>
        <end position="107"/>
    </location>
</feature>